<dbReference type="Gene3D" id="1.10.3720.10">
    <property type="entry name" value="MetI-like"/>
    <property type="match status" value="1"/>
</dbReference>
<evidence type="ECO:0000256" key="1">
    <source>
        <dbReference type="ARBA" id="ARBA00004651"/>
    </source>
</evidence>
<keyword evidence="3" id="KW-1003">Cell membrane</keyword>
<dbReference type="EMBL" id="VNIQ01000002">
    <property type="protein sequence ID" value="TYQ06136.1"/>
    <property type="molecule type" value="Genomic_DNA"/>
</dbReference>
<evidence type="ECO:0000313" key="10">
    <source>
        <dbReference type="EMBL" id="TYQ06136.1"/>
    </source>
</evidence>
<dbReference type="PANTHER" id="PTHR43386:SF25">
    <property type="entry name" value="PEPTIDE ABC TRANSPORTER PERMEASE PROTEIN"/>
    <property type="match status" value="1"/>
</dbReference>
<dbReference type="SUPFAM" id="SSF161098">
    <property type="entry name" value="MetI-like"/>
    <property type="match status" value="1"/>
</dbReference>
<reference evidence="10" key="1">
    <citation type="submission" date="2019-07" db="EMBL/GenBank/DDBJ databases">
        <title>Genomic Encyclopedia of Type Strains, Phase IV (KMG-IV): sequencing the most valuable type-strain genomes for metagenomic binning, comparative biology and taxonomic classification.</title>
        <authorList>
            <person name="Goeker M."/>
        </authorList>
    </citation>
    <scope>NUCLEOTIDE SEQUENCE</scope>
    <source>
        <strain evidence="10">DSM 44596</strain>
    </source>
</reference>
<evidence type="ECO:0000256" key="2">
    <source>
        <dbReference type="ARBA" id="ARBA00022448"/>
    </source>
</evidence>
<feature type="compositionally biased region" description="Polar residues" evidence="8">
    <location>
        <begin position="18"/>
        <end position="27"/>
    </location>
</feature>
<dbReference type="InterPro" id="IPR035906">
    <property type="entry name" value="MetI-like_sf"/>
</dbReference>
<evidence type="ECO:0000256" key="5">
    <source>
        <dbReference type="ARBA" id="ARBA00022989"/>
    </source>
</evidence>
<feature type="transmembrane region" description="Helical" evidence="7">
    <location>
        <begin position="163"/>
        <end position="189"/>
    </location>
</feature>
<keyword evidence="5 7" id="KW-1133">Transmembrane helix</keyword>
<dbReference type="Pfam" id="PF00528">
    <property type="entry name" value="BPD_transp_1"/>
    <property type="match status" value="1"/>
</dbReference>
<comment type="similarity">
    <text evidence="7">Belongs to the binding-protein-dependent transport system permease family.</text>
</comment>
<evidence type="ECO:0000256" key="6">
    <source>
        <dbReference type="ARBA" id="ARBA00023136"/>
    </source>
</evidence>
<keyword evidence="6 7" id="KW-0472">Membrane</keyword>
<evidence type="ECO:0000259" key="9">
    <source>
        <dbReference type="PROSITE" id="PS50928"/>
    </source>
</evidence>
<keyword evidence="4 7" id="KW-0812">Transmembrane</keyword>
<gene>
    <name evidence="10" type="ORF">FNL38_102268</name>
</gene>
<feature type="domain" description="ABC transmembrane type-1" evidence="9">
    <location>
        <begin position="114"/>
        <end position="303"/>
    </location>
</feature>
<dbReference type="InterPro" id="IPR000515">
    <property type="entry name" value="MetI-like"/>
</dbReference>
<dbReference type="Pfam" id="PF12911">
    <property type="entry name" value="OppC_N"/>
    <property type="match status" value="1"/>
</dbReference>
<dbReference type="PROSITE" id="PS50928">
    <property type="entry name" value="ABC_TM1"/>
    <property type="match status" value="1"/>
</dbReference>
<dbReference type="PANTHER" id="PTHR43386">
    <property type="entry name" value="OLIGOPEPTIDE TRANSPORT SYSTEM PERMEASE PROTEIN APPC"/>
    <property type="match status" value="1"/>
</dbReference>
<proteinExistence type="inferred from homology"/>
<accession>A0A652YTB8</accession>
<comment type="caution">
    <text evidence="10">The sequence shown here is derived from an EMBL/GenBank/DDBJ whole genome shotgun (WGS) entry which is preliminary data.</text>
</comment>
<evidence type="ECO:0000256" key="7">
    <source>
        <dbReference type="RuleBase" id="RU363032"/>
    </source>
</evidence>
<keyword evidence="2 7" id="KW-0813">Transport</keyword>
<comment type="subcellular location">
    <subcellularLocation>
        <location evidence="1 7">Cell membrane</location>
        <topology evidence="1 7">Multi-pass membrane protein</topology>
    </subcellularLocation>
</comment>
<dbReference type="AlphaFoldDB" id="A0A652YTB8"/>
<dbReference type="CDD" id="cd06261">
    <property type="entry name" value="TM_PBP2"/>
    <property type="match status" value="1"/>
</dbReference>
<protein>
    <submittedName>
        <fullName evidence="10">Peptide/nickel transport system permease protein</fullName>
    </submittedName>
</protein>
<feature type="transmembrane region" description="Helical" evidence="7">
    <location>
        <begin position="116"/>
        <end position="143"/>
    </location>
</feature>
<evidence type="ECO:0000256" key="8">
    <source>
        <dbReference type="SAM" id="MobiDB-lite"/>
    </source>
</evidence>
<dbReference type="InterPro" id="IPR050366">
    <property type="entry name" value="BP-dependent_transpt_permease"/>
</dbReference>
<dbReference type="GO" id="GO:0055085">
    <property type="term" value="P:transmembrane transport"/>
    <property type="evidence" value="ECO:0007669"/>
    <property type="project" value="InterPro"/>
</dbReference>
<dbReference type="InterPro" id="IPR025966">
    <property type="entry name" value="OppC_N"/>
</dbReference>
<feature type="transmembrane region" description="Helical" evidence="7">
    <location>
        <begin position="235"/>
        <end position="260"/>
    </location>
</feature>
<feature type="transmembrane region" description="Helical" evidence="7">
    <location>
        <begin position="280"/>
        <end position="303"/>
    </location>
</feature>
<evidence type="ECO:0000256" key="3">
    <source>
        <dbReference type="ARBA" id="ARBA00022475"/>
    </source>
</evidence>
<feature type="region of interest" description="Disordered" evidence="8">
    <location>
        <begin position="1"/>
        <end position="38"/>
    </location>
</feature>
<feature type="transmembrane region" description="Helical" evidence="7">
    <location>
        <begin position="53"/>
        <end position="75"/>
    </location>
</feature>
<sequence length="317" mass="32759">MSTSEAVIPPVSGGVTNGPDSAASSVSAGPPKKSGVKRFRGGRKWRALRSNRAAMISLGFLLLLVFVGIFGSLLMTHDPNAQELSARLQGPSGEHWFGTDGYGRDTFSRLIDATQVAVLAIVQAMALAMVAGIPLGLLAGLVGGAVDAVLSRIAEALLALPPLILALAVVGVLGPGLTNAMIAVGMLLAPRLFRIARSEAQAVSGESYIEACRSVGCSNFRLLWRHVLPNSSSALMIQLTFGAGIVIIVEASLSFLGLGVESPQASWGSMLQDAFQNVSASANFMIVPTAAIVLTVLALSTFGDGMRDAFEGRGANG</sequence>
<evidence type="ECO:0000256" key="4">
    <source>
        <dbReference type="ARBA" id="ARBA00022692"/>
    </source>
</evidence>
<name>A0A652YTB8_NOCGL</name>
<dbReference type="GO" id="GO:0005886">
    <property type="term" value="C:plasma membrane"/>
    <property type="evidence" value="ECO:0007669"/>
    <property type="project" value="UniProtKB-SubCell"/>
</dbReference>
<organism evidence="10">
    <name type="scientific">Nocardia globerula</name>
    <dbReference type="NCBI Taxonomy" id="1818"/>
    <lineage>
        <taxon>Bacteria</taxon>
        <taxon>Bacillati</taxon>
        <taxon>Actinomycetota</taxon>
        <taxon>Actinomycetes</taxon>
        <taxon>Mycobacteriales</taxon>
        <taxon>Nocardiaceae</taxon>
        <taxon>Nocardia</taxon>
    </lineage>
</organism>